<reference evidence="2" key="1">
    <citation type="submission" date="2018-07" db="EMBL/GenBank/DDBJ databases">
        <authorList>
            <person name="Quirk P.G."/>
            <person name="Krulwich T.A."/>
        </authorList>
    </citation>
    <scope>NUCLEOTIDE SEQUENCE</scope>
</reference>
<dbReference type="OMA" id="CAAVIMA"/>
<sequence>MKNILIYMSILCLLWYPVVAGPTASSICYAGCAAAVVACYGVAGFTFGTVPGALIAAIPALAPCNTAFATCKAGCVVWFFLPTL</sequence>
<proteinExistence type="predicted"/>
<accession>A0A336LN69</accession>
<name>A0A336LN69_CULSO</name>
<protein>
    <submittedName>
        <fullName evidence="2">CSON008471 protein</fullName>
    </submittedName>
</protein>
<feature type="chain" id="PRO_5016427809" evidence="1">
    <location>
        <begin position="21"/>
        <end position="84"/>
    </location>
</feature>
<dbReference type="AlphaFoldDB" id="A0A336LN69"/>
<organism evidence="2">
    <name type="scientific">Culicoides sonorensis</name>
    <name type="common">Biting midge</name>
    <dbReference type="NCBI Taxonomy" id="179676"/>
    <lineage>
        <taxon>Eukaryota</taxon>
        <taxon>Metazoa</taxon>
        <taxon>Ecdysozoa</taxon>
        <taxon>Arthropoda</taxon>
        <taxon>Hexapoda</taxon>
        <taxon>Insecta</taxon>
        <taxon>Pterygota</taxon>
        <taxon>Neoptera</taxon>
        <taxon>Endopterygota</taxon>
        <taxon>Diptera</taxon>
        <taxon>Nematocera</taxon>
        <taxon>Chironomoidea</taxon>
        <taxon>Ceratopogonidae</taxon>
        <taxon>Ceratopogoninae</taxon>
        <taxon>Culicoides</taxon>
        <taxon>Monoculicoides</taxon>
    </lineage>
</organism>
<gene>
    <name evidence="2" type="primary">CSON008471</name>
</gene>
<evidence type="ECO:0000313" key="2">
    <source>
        <dbReference type="EMBL" id="SSX18221.1"/>
    </source>
</evidence>
<keyword evidence="1" id="KW-0732">Signal</keyword>
<evidence type="ECO:0000256" key="1">
    <source>
        <dbReference type="SAM" id="SignalP"/>
    </source>
</evidence>
<dbReference type="PANTHER" id="PTHR37475">
    <property type="entry name" value="ZYGOTE-SPECIFIC CLASS V COPY B GENE PROTEIN"/>
    <property type="match status" value="1"/>
</dbReference>
<dbReference type="EMBL" id="UFQT01000031">
    <property type="protein sequence ID" value="SSX18221.1"/>
    <property type="molecule type" value="Genomic_DNA"/>
</dbReference>
<dbReference type="VEuPathDB" id="VectorBase:CSON008471"/>
<feature type="signal peptide" evidence="1">
    <location>
        <begin position="1"/>
        <end position="20"/>
    </location>
</feature>
<dbReference type="PANTHER" id="PTHR37475:SF1">
    <property type="entry name" value="ZYGOTE-SPECIFIC PROTEIN"/>
    <property type="match status" value="1"/>
</dbReference>